<dbReference type="SUPFAM" id="SSF110849">
    <property type="entry name" value="ParB/Sulfiredoxin"/>
    <property type="match status" value="1"/>
</dbReference>
<dbReference type="InterPro" id="IPR036086">
    <property type="entry name" value="ParB/Sulfiredoxin_sf"/>
</dbReference>
<evidence type="ECO:0000313" key="1">
    <source>
        <dbReference type="EMBL" id="RAI84444.1"/>
    </source>
</evidence>
<dbReference type="RefSeq" id="WP_111621517.1">
    <property type="nucleotide sequence ID" value="NZ_QLLI01000025.1"/>
</dbReference>
<comment type="caution">
    <text evidence="1">The sequence shown here is derived from an EMBL/GenBank/DDBJ whole genome shotgun (WGS) entry which is preliminary data.</text>
</comment>
<gene>
    <name evidence="1" type="ORF">DET54_12522</name>
</gene>
<evidence type="ECO:0000313" key="2">
    <source>
        <dbReference type="Proteomes" id="UP000248827"/>
    </source>
</evidence>
<keyword evidence="2" id="KW-1185">Reference proteome</keyword>
<reference evidence="1 2" key="1">
    <citation type="submission" date="2018-06" db="EMBL/GenBank/DDBJ databases">
        <title>Freshwater and sediment microbial communities from various areas in North America, analyzing microbe dynamics in response to fracking.</title>
        <authorList>
            <person name="Lamendella R."/>
        </authorList>
    </citation>
    <scope>NUCLEOTIDE SEQUENCE [LARGE SCALE GENOMIC DNA]</scope>
    <source>
        <strain evidence="1 2">NG-13</strain>
    </source>
</reference>
<dbReference type="EMBL" id="QLLI01000025">
    <property type="protein sequence ID" value="RAI84444.1"/>
    <property type="molecule type" value="Genomic_DNA"/>
</dbReference>
<organism evidence="1 2">
    <name type="scientific">Paenibacillus pabuli</name>
    <dbReference type="NCBI Taxonomy" id="1472"/>
    <lineage>
        <taxon>Bacteria</taxon>
        <taxon>Bacillati</taxon>
        <taxon>Bacillota</taxon>
        <taxon>Bacilli</taxon>
        <taxon>Bacillales</taxon>
        <taxon>Paenibacillaceae</taxon>
        <taxon>Paenibacillus</taxon>
    </lineage>
</organism>
<dbReference type="Proteomes" id="UP000248827">
    <property type="component" value="Unassembled WGS sequence"/>
</dbReference>
<sequence>MTRFTLDAAMEYAANDDIETWIHLFLNGEGNNVGLSEGLKMKRRFWIGPVEIDISYLDRALGPELNMEYVEDEDWWNYNINQISNRIESGWDMPPLIAENREGSLSVRDGNHRLGALQKLNKEKCYVIIWDDRSVGNILKVIEKKSNK</sequence>
<protein>
    <submittedName>
        <fullName evidence="1">ParB-like nuclease family protein</fullName>
    </submittedName>
</protein>
<name>A0ABX9BBG2_9BACL</name>
<accession>A0ABX9BBG2</accession>
<proteinExistence type="predicted"/>